<proteinExistence type="predicted"/>
<reference evidence="2 3" key="1">
    <citation type="submission" date="2018-08" db="EMBL/GenBank/DDBJ databases">
        <title>A genome reference for cultivated species of the human gut microbiota.</title>
        <authorList>
            <person name="Zou Y."/>
            <person name="Xue W."/>
            <person name="Luo G."/>
        </authorList>
    </citation>
    <scope>NUCLEOTIDE SEQUENCE [LARGE SCALE GENOMIC DNA]</scope>
    <source>
        <strain evidence="2 3">OM07-13</strain>
    </source>
</reference>
<evidence type="ECO:0000313" key="3">
    <source>
        <dbReference type="Proteomes" id="UP000260758"/>
    </source>
</evidence>
<gene>
    <name evidence="2" type="ORF">DXB99_02015</name>
</gene>
<keyword evidence="1" id="KW-0812">Transmembrane</keyword>
<dbReference type="AlphaFoldDB" id="A0A3E4YM14"/>
<sequence length="228" mass="26272">MNNNYINSLNNTYQLTVDEKTIPFNVSISNIGDDKISNLKKATIKSANKKDIIYDCIFSITGILMLIFTGIENCTPRTSNIYNISIQAIVILTFLLAIEAMYICFKKIFFDIEGIGEIKGWYTYQTASEIAFALNNIEPNSEIKLIKDIVKKKSPDTYLQIKDNDTKRINIYFLDDFFWDIHDKDEVILTANSTEINDIKSKHLVYEMKLLVPAWIANEYFICSDLIK</sequence>
<accession>A0A3E4YM14</accession>
<comment type="caution">
    <text evidence="2">The sequence shown here is derived from an EMBL/GenBank/DDBJ whole genome shotgun (WGS) entry which is preliminary data.</text>
</comment>
<feature type="transmembrane region" description="Helical" evidence="1">
    <location>
        <begin position="52"/>
        <end position="71"/>
    </location>
</feature>
<keyword evidence="1" id="KW-1133">Transmembrane helix</keyword>
<protein>
    <submittedName>
        <fullName evidence="2">Uncharacterized protein</fullName>
    </submittedName>
</protein>
<dbReference type="RefSeq" id="WP_117718092.1">
    <property type="nucleotide sequence ID" value="NZ_QSTP01000001.1"/>
</dbReference>
<dbReference type="EMBL" id="QSTP01000001">
    <property type="protein sequence ID" value="RGM75334.1"/>
    <property type="molecule type" value="Genomic_DNA"/>
</dbReference>
<keyword evidence="1" id="KW-0472">Membrane</keyword>
<evidence type="ECO:0000256" key="1">
    <source>
        <dbReference type="SAM" id="Phobius"/>
    </source>
</evidence>
<feature type="transmembrane region" description="Helical" evidence="1">
    <location>
        <begin position="83"/>
        <end position="105"/>
    </location>
</feature>
<dbReference type="Proteomes" id="UP000260758">
    <property type="component" value="Unassembled WGS sequence"/>
</dbReference>
<name>A0A3E4YM14_9FIRM</name>
<organism evidence="2 3">
    <name type="scientific">Agathobacter rectalis</name>
    <dbReference type="NCBI Taxonomy" id="39491"/>
    <lineage>
        <taxon>Bacteria</taxon>
        <taxon>Bacillati</taxon>
        <taxon>Bacillota</taxon>
        <taxon>Clostridia</taxon>
        <taxon>Lachnospirales</taxon>
        <taxon>Lachnospiraceae</taxon>
        <taxon>Agathobacter</taxon>
    </lineage>
</organism>
<evidence type="ECO:0000313" key="2">
    <source>
        <dbReference type="EMBL" id="RGM75334.1"/>
    </source>
</evidence>